<dbReference type="InterPro" id="IPR011460">
    <property type="entry name" value="Lcl_C"/>
</dbReference>
<gene>
    <name evidence="2" type="ORF">CH379_09545</name>
</gene>
<name>A0A2N0BQ24_9LEPT</name>
<accession>A0A2N0B979</accession>
<accession>A0A2N0BQ24</accession>
<dbReference type="OrthoDB" id="9793251at2"/>
<reference evidence="2" key="1">
    <citation type="submission" date="2017-07" db="EMBL/GenBank/DDBJ databases">
        <title>Leptospira spp. isolated from tropical soils.</title>
        <authorList>
            <person name="Thibeaux R."/>
            <person name="Iraola G."/>
            <person name="Ferres I."/>
            <person name="Bierque E."/>
            <person name="Girault D."/>
            <person name="Soupe-Gilbert M.-E."/>
            <person name="Picardeau M."/>
            <person name="Goarant C."/>
        </authorList>
    </citation>
    <scope>NUCLEOTIDE SEQUENCE [LARGE SCALE GENOMIC DNA]</scope>
    <source>
        <strain evidence="2">ATI7-C-A5</strain>
    </source>
</reference>
<dbReference type="Pfam" id="PF07603">
    <property type="entry name" value="Lcl_C"/>
    <property type="match status" value="1"/>
</dbReference>
<comment type="caution">
    <text evidence="2">The sequence shown here is derived from an EMBL/GenBank/DDBJ whole genome shotgun (WGS) entry which is preliminary data.</text>
</comment>
<evidence type="ECO:0000259" key="1">
    <source>
        <dbReference type="Pfam" id="PF07603"/>
    </source>
</evidence>
<feature type="domain" description="Lcl C-terminal" evidence="1">
    <location>
        <begin position="71"/>
        <end position="198"/>
    </location>
</feature>
<dbReference type="EMBL" id="NPEF01000082">
    <property type="protein sequence ID" value="PJZ93101.1"/>
    <property type="molecule type" value="Genomic_DNA"/>
</dbReference>
<proteinExistence type="predicted"/>
<dbReference type="AlphaFoldDB" id="A0A2N0BQ24"/>
<dbReference type="PANTHER" id="PTHR35812">
    <property type="entry name" value="LIPOPROTEIN"/>
    <property type="match status" value="1"/>
</dbReference>
<evidence type="ECO:0000313" key="2">
    <source>
        <dbReference type="EMBL" id="PJZ93101.1"/>
    </source>
</evidence>
<protein>
    <recommendedName>
        <fullName evidence="1">Lcl C-terminal domain-containing protein</fullName>
    </recommendedName>
</protein>
<organism evidence="2">
    <name type="scientific">Leptospira ellisii</name>
    <dbReference type="NCBI Taxonomy" id="2023197"/>
    <lineage>
        <taxon>Bacteria</taxon>
        <taxon>Pseudomonadati</taxon>
        <taxon>Spirochaetota</taxon>
        <taxon>Spirochaetia</taxon>
        <taxon>Leptospirales</taxon>
        <taxon>Leptospiraceae</taxon>
        <taxon>Leptospira</taxon>
    </lineage>
</organism>
<dbReference type="PANTHER" id="PTHR35812:SF1">
    <property type="entry name" value="LIPOPROTEIN"/>
    <property type="match status" value="1"/>
</dbReference>
<sequence length="198" mass="21896">MGYNRGGRRNRDNEQRFRFRRRHAVSGGLRFRKSELGGLIMKNTVFLLLSVLVLSRPAIGYSGPFQDNGNNTISDTRTGLLWQKCVAGYTGADCSGGSAATMDWGTALTYCNTITINGLSGWRLPSIKELLSTVNYNSPNYTLPNVYFPEPGSPIVQYVWSSTGSAASTSRTNAYALRYNGDFSLRIKTAAFHVRCVR</sequence>